<dbReference type="GO" id="GO:0004857">
    <property type="term" value="F:enzyme inhibitor activity"/>
    <property type="evidence" value="ECO:0007669"/>
    <property type="project" value="TreeGrafter"/>
</dbReference>
<evidence type="ECO:0000256" key="3">
    <source>
        <dbReference type="ARBA" id="ARBA00038386"/>
    </source>
</evidence>
<feature type="region of interest" description="Disordered" evidence="6">
    <location>
        <begin position="306"/>
        <end position="340"/>
    </location>
</feature>
<feature type="repeat" description="ANK" evidence="4">
    <location>
        <begin position="108"/>
        <end position="140"/>
    </location>
</feature>
<organism evidence="8 9">
    <name type="scientific">Brachionus plicatilis</name>
    <name type="common">Marine rotifer</name>
    <name type="synonym">Brachionus muelleri</name>
    <dbReference type="NCBI Taxonomy" id="10195"/>
    <lineage>
        <taxon>Eukaryota</taxon>
        <taxon>Metazoa</taxon>
        <taxon>Spiralia</taxon>
        <taxon>Gnathifera</taxon>
        <taxon>Rotifera</taxon>
        <taxon>Eurotatoria</taxon>
        <taxon>Monogononta</taxon>
        <taxon>Pseudotrocha</taxon>
        <taxon>Ploima</taxon>
        <taxon>Brachionidae</taxon>
        <taxon>Brachionus</taxon>
    </lineage>
</organism>
<gene>
    <name evidence="8" type="ORF">BpHYR1_054634</name>
</gene>
<dbReference type="AlphaFoldDB" id="A0A3M7R1S5"/>
<dbReference type="EMBL" id="REGN01004435">
    <property type="protein sequence ID" value="RNA17537.1"/>
    <property type="molecule type" value="Genomic_DNA"/>
</dbReference>
<comment type="similarity">
    <text evidence="3">Belongs to the NRARP family.</text>
</comment>
<reference evidence="8 9" key="1">
    <citation type="journal article" date="2018" name="Sci. Rep.">
        <title>Genomic signatures of local adaptation to the degree of environmental predictability in rotifers.</title>
        <authorList>
            <person name="Franch-Gras L."/>
            <person name="Hahn C."/>
            <person name="Garcia-Roger E.M."/>
            <person name="Carmona M.J."/>
            <person name="Serra M."/>
            <person name="Gomez A."/>
        </authorList>
    </citation>
    <scope>NUCLEOTIDE SEQUENCE [LARGE SCALE GENOMIC DNA]</scope>
    <source>
        <strain evidence="8">HYR1</strain>
    </source>
</reference>
<proteinExistence type="inferred from homology"/>
<keyword evidence="9" id="KW-1185">Reference proteome</keyword>
<evidence type="ECO:0000259" key="7">
    <source>
        <dbReference type="Pfam" id="PF15898"/>
    </source>
</evidence>
<dbReference type="InterPro" id="IPR036770">
    <property type="entry name" value="Ankyrin_rpt-contain_sf"/>
</dbReference>
<feature type="compositionally biased region" description="Low complexity" evidence="6">
    <location>
        <begin position="473"/>
        <end position="490"/>
    </location>
</feature>
<evidence type="ECO:0000256" key="5">
    <source>
        <dbReference type="SAM" id="Coils"/>
    </source>
</evidence>
<dbReference type="OrthoDB" id="19014at2759"/>
<dbReference type="Proteomes" id="UP000276133">
    <property type="component" value="Unassembled WGS sequence"/>
</dbReference>
<evidence type="ECO:0000256" key="1">
    <source>
        <dbReference type="ARBA" id="ARBA00022473"/>
    </source>
</evidence>
<keyword evidence="1" id="KW-0217">Developmental protein</keyword>
<dbReference type="PROSITE" id="PS50297">
    <property type="entry name" value="ANK_REP_REGION"/>
    <property type="match status" value="4"/>
</dbReference>
<keyword evidence="4" id="KW-0040">ANK repeat</keyword>
<evidence type="ECO:0000256" key="2">
    <source>
        <dbReference type="ARBA" id="ARBA00022737"/>
    </source>
</evidence>
<dbReference type="PROSITE" id="PS50088">
    <property type="entry name" value="ANK_REPEAT"/>
    <property type="match status" value="4"/>
</dbReference>
<dbReference type="SMART" id="SM00248">
    <property type="entry name" value="ANK"/>
    <property type="match status" value="4"/>
</dbReference>
<feature type="compositionally biased region" description="Polar residues" evidence="6">
    <location>
        <begin position="728"/>
        <end position="740"/>
    </location>
</feature>
<protein>
    <submittedName>
        <fullName evidence="8">Phosphatase 1 regulatory subunit 12A-like isoform X3</fullName>
    </submittedName>
</protein>
<keyword evidence="5" id="KW-0175">Coiled coil</keyword>
<feature type="repeat" description="ANK" evidence="4">
    <location>
        <begin position="75"/>
        <end position="107"/>
    </location>
</feature>
<evidence type="ECO:0000256" key="6">
    <source>
        <dbReference type="SAM" id="MobiDB-lite"/>
    </source>
</evidence>
<dbReference type="Gene3D" id="6.10.140.390">
    <property type="match status" value="1"/>
</dbReference>
<evidence type="ECO:0000313" key="8">
    <source>
        <dbReference type="EMBL" id="RNA17537.1"/>
    </source>
</evidence>
<feature type="domain" description="cGMP-dependent protein kinase interacting" evidence="7">
    <location>
        <begin position="790"/>
        <end position="874"/>
    </location>
</feature>
<evidence type="ECO:0000313" key="9">
    <source>
        <dbReference type="Proteomes" id="UP000276133"/>
    </source>
</evidence>
<dbReference type="STRING" id="10195.A0A3M7R1S5"/>
<dbReference type="InterPro" id="IPR051226">
    <property type="entry name" value="PP1_Regulatory_Subunit"/>
</dbReference>
<dbReference type="SUPFAM" id="SSF48403">
    <property type="entry name" value="Ankyrin repeat"/>
    <property type="match status" value="1"/>
</dbReference>
<dbReference type="PANTHER" id="PTHR24179:SF21">
    <property type="entry name" value="MYOSIN BINDING SUBUNIT, ISOFORM O"/>
    <property type="match status" value="1"/>
</dbReference>
<dbReference type="Pfam" id="PF12796">
    <property type="entry name" value="Ank_2"/>
    <property type="match status" value="2"/>
</dbReference>
<dbReference type="Pfam" id="PF15898">
    <property type="entry name" value="PRKG1_interact"/>
    <property type="match status" value="1"/>
</dbReference>
<keyword evidence="2" id="KW-0677">Repeat</keyword>
<dbReference type="PRINTS" id="PR01415">
    <property type="entry name" value="ANKYRIN"/>
</dbReference>
<dbReference type="Gene3D" id="1.25.40.20">
    <property type="entry name" value="Ankyrin repeat-containing domain"/>
    <property type="match status" value="2"/>
</dbReference>
<feature type="region of interest" description="Disordered" evidence="6">
    <location>
        <begin position="357"/>
        <end position="400"/>
    </location>
</feature>
<name>A0A3M7R1S5_BRAPC</name>
<dbReference type="GO" id="GO:0019208">
    <property type="term" value="F:phosphatase regulator activity"/>
    <property type="evidence" value="ECO:0007669"/>
    <property type="project" value="TreeGrafter"/>
</dbReference>
<feature type="compositionally biased region" description="Polar residues" evidence="6">
    <location>
        <begin position="321"/>
        <end position="331"/>
    </location>
</feature>
<feature type="region of interest" description="Disordered" evidence="6">
    <location>
        <begin position="702"/>
        <end position="761"/>
    </location>
</feature>
<accession>A0A3M7R1S5</accession>
<feature type="region of interest" description="Disordered" evidence="6">
    <location>
        <begin position="533"/>
        <end position="560"/>
    </location>
</feature>
<dbReference type="GO" id="GO:0005737">
    <property type="term" value="C:cytoplasm"/>
    <property type="evidence" value="ECO:0007669"/>
    <property type="project" value="TreeGrafter"/>
</dbReference>
<feature type="compositionally biased region" description="Basic and acidic residues" evidence="6">
    <location>
        <begin position="422"/>
        <end position="434"/>
    </location>
</feature>
<dbReference type="InterPro" id="IPR031775">
    <property type="entry name" value="PRKG1_interact"/>
</dbReference>
<feature type="repeat" description="ANK" evidence="4">
    <location>
        <begin position="199"/>
        <end position="231"/>
    </location>
</feature>
<feature type="compositionally biased region" description="Polar residues" evidence="6">
    <location>
        <begin position="455"/>
        <end position="470"/>
    </location>
</feature>
<comment type="caution">
    <text evidence="8">The sequence shown here is derived from an EMBL/GenBank/DDBJ whole genome shotgun (WGS) entry which is preliminary data.</text>
</comment>
<sequence>MYLDEANMQKQKKREEQIKRWKENEMKDSDKIDCGQTVSQFPTSCTFLAACTNGDTDEVKQHLKMGVNINTTNVDGLTALHQACIDANLDMVKFLVENNADMNAQDNEGWTPLHAAVSGANLEVIKFLIQSNARLDICNFDSDLPIDLCDETNINIREYLEQEMKKQSIDAKYEKQKEELIMYEDAKQMNFKDKIHHKSGATPLHVSASKGYLGVLQLLIQSGAFVNALDKDGWTPLHAAAHWEQEDACRILAENGADFEAKTFSGQTPFDVCREEMATKLKIIQKNTNQSKAKLNSVSNHLILGESIANRHRRQSDETSKSSISRLSNEAKSVLSDREKKQEKILLSPLTAKARPKFELLESQDGKVRGEEEKENRNEEKKEHGEKSSGGNGATSGANSLKQKTGLHENLKSLSASIKQKIDEDKDELNDKQIRWGNGGSNDNSTYKRRIVLGSNVSLNQNVSPTSAVSGTDALSDSSSPTSRRYSTAPIASKDEQAELIRKQKAKLERHFRRSTQAVSYEDIKSAEATIKGNNQAQPNSPTAQAEHSSPQEPINKPTSPTNVLTTMAVNSPPISQHGVSSLSSLFGETIKTNISNSNLSSLNQPEPADKDNIIANDIETDKLLDVIEKSKGFSDTNSTQANRRLRNRAICSLSSNDTNELAPKKINKLIWNEEKCELEFKEKDEDDLDGCVNSFSLDDNQLQNNSKNFEPRSSIRSTNRFDKNASPAENSSVYANHISSRPGIKRSASQVPSTERRCVSSTITDNTVHTASPKKECRQERNNGEIIKDYQAAYEIVKKENEKLSQTILKLQKELDDQNKKNNTNEFGTLDKREKRAIDRRISELEEEVKKIENLKQDNVRLKEENAALIRAI</sequence>
<evidence type="ECO:0000256" key="4">
    <source>
        <dbReference type="PROSITE-ProRule" id="PRU00023"/>
    </source>
</evidence>
<dbReference type="InterPro" id="IPR002110">
    <property type="entry name" value="Ankyrin_rpt"/>
</dbReference>
<feature type="compositionally biased region" description="Polar residues" evidence="6">
    <location>
        <begin position="748"/>
        <end position="761"/>
    </location>
</feature>
<feature type="region of interest" description="Disordered" evidence="6">
    <location>
        <begin position="422"/>
        <end position="493"/>
    </location>
</feature>
<feature type="repeat" description="ANK" evidence="4">
    <location>
        <begin position="232"/>
        <end position="264"/>
    </location>
</feature>
<feature type="coiled-coil region" evidence="5">
    <location>
        <begin position="788"/>
        <end position="873"/>
    </location>
</feature>
<dbReference type="PANTHER" id="PTHR24179">
    <property type="entry name" value="PROTEIN PHOSPHATASE 1 REGULATORY SUBUNIT 12"/>
    <property type="match status" value="1"/>
</dbReference>
<dbReference type="GO" id="GO:0019901">
    <property type="term" value="F:protein kinase binding"/>
    <property type="evidence" value="ECO:0007669"/>
    <property type="project" value="InterPro"/>
</dbReference>
<feature type="compositionally biased region" description="Basic and acidic residues" evidence="6">
    <location>
        <begin position="357"/>
        <end position="387"/>
    </location>
</feature>